<evidence type="ECO:0000256" key="4">
    <source>
        <dbReference type="PROSITE-ProRule" id="PRU00335"/>
    </source>
</evidence>
<organism evidence="6 7">
    <name type="scientific">Aminivibrio pyruvatiphilus</name>
    <dbReference type="NCBI Taxonomy" id="1005740"/>
    <lineage>
        <taxon>Bacteria</taxon>
        <taxon>Thermotogati</taxon>
        <taxon>Synergistota</taxon>
        <taxon>Synergistia</taxon>
        <taxon>Synergistales</taxon>
        <taxon>Aminobacteriaceae</taxon>
        <taxon>Aminivibrio</taxon>
    </lineage>
</organism>
<dbReference type="GO" id="GO:0000976">
    <property type="term" value="F:transcription cis-regulatory region binding"/>
    <property type="evidence" value="ECO:0007669"/>
    <property type="project" value="TreeGrafter"/>
</dbReference>
<dbReference type="Pfam" id="PF00440">
    <property type="entry name" value="TetR_N"/>
    <property type="match status" value="1"/>
</dbReference>
<dbReference type="AlphaFoldDB" id="A0A4R8M1K7"/>
<evidence type="ECO:0000259" key="5">
    <source>
        <dbReference type="PROSITE" id="PS50977"/>
    </source>
</evidence>
<evidence type="ECO:0000256" key="3">
    <source>
        <dbReference type="ARBA" id="ARBA00023163"/>
    </source>
</evidence>
<keyword evidence="1" id="KW-0805">Transcription regulation</keyword>
<evidence type="ECO:0000313" key="6">
    <source>
        <dbReference type="EMBL" id="TDY55340.1"/>
    </source>
</evidence>
<keyword evidence="7" id="KW-1185">Reference proteome</keyword>
<dbReference type="RefSeq" id="WP_133959012.1">
    <property type="nucleotide sequence ID" value="NZ_SORI01000025.1"/>
</dbReference>
<keyword evidence="2 4" id="KW-0238">DNA-binding</keyword>
<dbReference type="GO" id="GO:0003700">
    <property type="term" value="F:DNA-binding transcription factor activity"/>
    <property type="evidence" value="ECO:0007669"/>
    <property type="project" value="TreeGrafter"/>
</dbReference>
<dbReference type="PANTHER" id="PTHR30055">
    <property type="entry name" value="HTH-TYPE TRANSCRIPTIONAL REGULATOR RUTR"/>
    <property type="match status" value="1"/>
</dbReference>
<dbReference type="PROSITE" id="PS50977">
    <property type="entry name" value="HTH_TETR_2"/>
    <property type="match status" value="1"/>
</dbReference>
<proteinExistence type="predicted"/>
<sequence length="207" mass="23445">MGERERTEARILDAVGTILSGKGYGHLGVNEVARQAGVDKVLIYRYFGGMPQLMRAFFSRRKYWPSTSEILETGGEAGADPATRAYAILRGYLRELKKSDAARQILRGEIAGREDVSAWTSDDRYRQGMELLDLLRDHSGDAEGVTEMAALLTAGFTFLLLRRDVSRRYLGLDLSREETWERLEKTIHLLVELFYEKRKAPPGDERG</sequence>
<accession>A0A4R8M1K7</accession>
<name>A0A4R8M1K7_9BACT</name>
<comment type="caution">
    <text evidence="6">The sequence shown here is derived from an EMBL/GenBank/DDBJ whole genome shotgun (WGS) entry which is preliminary data.</text>
</comment>
<reference evidence="6 7" key="1">
    <citation type="submission" date="2019-03" db="EMBL/GenBank/DDBJ databases">
        <title>Genomic Encyclopedia of Type Strains, Phase IV (KMG-IV): sequencing the most valuable type-strain genomes for metagenomic binning, comparative biology and taxonomic classification.</title>
        <authorList>
            <person name="Goeker M."/>
        </authorList>
    </citation>
    <scope>NUCLEOTIDE SEQUENCE [LARGE SCALE GENOMIC DNA]</scope>
    <source>
        <strain evidence="6 7">DSM 25964</strain>
    </source>
</reference>
<dbReference type="InterPro" id="IPR001647">
    <property type="entry name" value="HTH_TetR"/>
</dbReference>
<dbReference type="InterPro" id="IPR009057">
    <property type="entry name" value="Homeodomain-like_sf"/>
</dbReference>
<dbReference type="PANTHER" id="PTHR30055:SF234">
    <property type="entry name" value="HTH-TYPE TRANSCRIPTIONAL REGULATOR BETI"/>
    <property type="match status" value="1"/>
</dbReference>
<keyword evidence="3" id="KW-0804">Transcription</keyword>
<dbReference type="InterPro" id="IPR050109">
    <property type="entry name" value="HTH-type_TetR-like_transc_reg"/>
</dbReference>
<dbReference type="PRINTS" id="PR00455">
    <property type="entry name" value="HTHTETR"/>
</dbReference>
<gene>
    <name evidence="6" type="ORF">C8D99_12521</name>
</gene>
<dbReference type="Gene3D" id="1.10.357.10">
    <property type="entry name" value="Tetracycline Repressor, domain 2"/>
    <property type="match status" value="1"/>
</dbReference>
<evidence type="ECO:0000256" key="2">
    <source>
        <dbReference type="ARBA" id="ARBA00023125"/>
    </source>
</evidence>
<feature type="DNA-binding region" description="H-T-H motif" evidence="4">
    <location>
        <begin position="28"/>
        <end position="47"/>
    </location>
</feature>
<evidence type="ECO:0000313" key="7">
    <source>
        <dbReference type="Proteomes" id="UP000295066"/>
    </source>
</evidence>
<dbReference type="OrthoDB" id="494991at2"/>
<feature type="domain" description="HTH tetR-type" evidence="5">
    <location>
        <begin position="5"/>
        <end position="65"/>
    </location>
</feature>
<protein>
    <submittedName>
        <fullName evidence="6">TetR family transcriptional regulator</fullName>
    </submittedName>
</protein>
<dbReference type="SUPFAM" id="SSF46689">
    <property type="entry name" value="Homeodomain-like"/>
    <property type="match status" value="1"/>
</dbReference>
<evidence type="ECO:0000256" key="1">
    <source>
        <dbReference type="ARBA" id="ARBA00023015"/>
    </source>
</evidence>
<dbReference type="EMBL" id="SORI01000025">
    <property type="protein sequence ID" value="TDY55340.1"/>
    <property type="molecule type" value="Genomic_DNA"/>
</dbReference>
<dbReference type="Proteomes" id="UP000295066">
    <property type="component" value="Unassembled WGS sequence"/>
</dbReference>